<keyword evidence="4" id="KW-0720">Serine protease</keyword>
<reference evidence="7 8" key="1">
    <citation type="journal article" date="2019" name="Nat. Med.">
        <title>A library of human gut bacterial isolates paired with longitudinal multiomics data enables mechanistic microbiome research.</title>
        <authorList>
            <person name="Poyet M."/>
            <person name="Groussin M."/>
            <person name="Gibbons S.M."/>
            <person name="Avila-Pacheco J."/>
            <person name="Jiang X."/>
            <person name="Kearney S.M."/>
            <person name="Perrotta A.R."/>
            <person name="Berdy B."/>
            <person name="Zhao S."/>
            <person name="Lieberman T.D."/>
            <person name="Swanson P.K."/>
            <person name="Smith M."/>
            <person name="Roesemann S."/>
            <person name="Alexander J.E."/>
            <person name="Rich S.A."/>
            <person name="Livny J."/>
            <person name="Vlamakis H."/>
            <person name="Clish C."/>
            <person name="Bullock K."/>
            <person name="Deik A."/>
            <person name="Scott J."/>
            <person name="Pierce K.A."/>
            <person name="Xavier R.J."/>
            <person name="Alm E.J."/>
        </authorList>
    </citation>
    <scope>NUCLEOTIDE SEQUENCE [LARGE SCALE GENOMIC DNA]</scope>
    <source>
        <strain evidence="7 8">BIOML-A134</strain>
    </source>
</reference>
<dbReference type="EMBL" id="VWKB01000044">
    <property type="protein sequence ID" value="KAA4090499.1"/>
    <property type="molecule type" value="Genomic_DNA"/>
</dbReference>
<sequence length="125" mass="13526">MKGWETLVITVGALCSNGNISYFSQTGDKLDVVAPGVDVLSTLPNNETGLKDGTSMACPHVAGLAALILERNPRLTVTQVNDIIENNTKKVGPNKYNETRKNGTWNSYYGYGLINAEQALINTPR</sequence>
<dbReference type="RefSeq" id="WP_149934592.1">
    <property type="nucleotide sequence ID" value="NZ_JBCHIK010000012.1"/>
</dbReference>
<dbReference type="InterPro" id="IPR036852">
    <property type="entry name" value="Peptidase_S8/S53_dom_sf"/>
</dbReference>
<protein>
    <submittedName>
        <fullName evidence="7">S8 family serine peptidase</fullName>
    </submittedName>
</protein>
<dbReference type="GO" id="GO:0006508">
    <property type="term" value="P:proteolysis"/>
    <property type="evidence" value="ECO:0007669"/>
    <property type="project" value="UniProtKB-KW"/>
</dbReference>
<keyword evidence="3" id="KW-0378">Hydrolase</keyword>
<evidence type="ECO:0000256" key="5">
    <source>
        <dbReference type="PROSITE-ProRule" id="PRU01240"/>
    </source>
</evidence>
<accession>A0A5M5E913</accession>
<dbReference type="Pfam" id="PF00082">
    <property type="entry name" value="Peptidase_S8"/>
    <property type="match status" value="1"/>
</dbReference>
<evidence type="ECO:0000259" key="6">
    <source>
        <dbReference type="Pfam" id="PF00082"/>
    </source>
</evidence>
<evidence type="ECO:0000256" key="3">
    <source>
        <dbReference type="ARBA" id="ARBA00022801"/>
    </source>
</evidence>
<evidence type="ECO:0000256" key="4">
    <source>
        <dbReference type="ARBA" id="ARBA00022825"/>
    </source>
</evidence>
<name>A0A5M5E913_BACOV</name>
<comment type="caution">
    <text evidence="7">The sequence shown here is derived from an EMBL/GenBank/DDBJ whole genome shotgun (WGS) entry which is preliminary data.</text>
</comment>
<evidence type="ECO:0000313" key="8">
    <source>
        <dbReference type="Proteomes" id="UP000473905"/>
    </source>
</evidence>
<feature type="domain" description="Peptidase S8/S53" evidence="6">
    <location>
        <begin position="8"/>
        <end position="112"/>
    </location>
</feature>
<keyword evidence="2" id="KW-0645">Protease</keyword>
<dbReference type="Gene3D" id="3.40.50.200">
    <property type="entry name" value="Peptidase S8/S53 domain"/>
    <property type="match status" value="1"/>
</dbReference>
<dbReference type="PANTHER" id="PTHR43806:SF11">
    <property type="entry name" value="CEREVISIN-RELATED"/>
    <property type="match status" value="1"/>
</dbReference>
<dbReference type="InterPro" id="IPR000209">
    <property type="entry name" value="Peptidase_S8/S53_dom"/>
</dbReference>
<dbReference type="PROSITE" id="PS51892">
    <property type="entry name" value="SUBTILASE"/>
    <property type="match status" value="1"/>
</dbReference>
<evidence type="ECO:0000256" key="2">
    <source>
        <dbReference type="ARBA" id="ARBA00022670"/>
    </source>
</evidence>
<evidence type="ECO:0000313" key="7">
    <source>
        <dbReference type="EMBL" id="KAA4090499.1"/>
    </source>
</evidence>
<dbReference type="AlphaFoldDB" id="A0A5M5E913"/>
<dbReference type="Proteomes" id="UP000473905">
    <property type="component" value="Unassembled WGS sequence"/>
</dbReference>
<comment type="similarity">
    <text evidence="1 5">Belongs to the peptidase S8 family.</text>
</comment>
<dbReference type="PANTHER" id="PTHR43806">
    <property type="entry name" value="PEPTIDASE S8"/>
    <property type="match status" value="1"/>
</dbReference>
<evidence type="ECO:0000256" key="1">
    <source>
        <dbReference type="ARBA" id="ARBA00011073"/>
    </source>
</evidence>
<dbReference type="PROSITE" id="PS00138">
    <property type="entry name" value="SUBTILASE_SER"/>
    <property type="match status" value="1"/>
</dbReference>
<dbReference type="GO" id="GO:0004252">
    <property type="term" value="F:serine-type endopeptidase activity"/>
    <property type="evidence" value="ECO:0007669"/>
    <property type="project" value="InterPro"/>
</dbReference>
<gene>
    <name evidence="7" type="ORF">F3D66_24790</name>
</gene>
<keyword evidence="8" id="KW-1185">Reference proteome</keyword>
<dbReference type="InterPro" id="IPR023828">
    <property type="entry name" value="Peptidase_S8_Ser-AS"/>
</dbReference>
<dbReference type="SUPFAM" id="SSF52743">
    <property type="entry name" value="Subtilisin-like"/>
    <property type="match status" value="1"/>
</dbReference>
<dbReference type="InterPro" id="IPR050131">
    <property type="entry name" value="Peptidase_S8_subtilisin-like"/>
</dbReference>
<organism evidence="7 8">
    <name type="scientific">Bacteroides ovatus</name>
    <dbReference type="NCBI Taxonomy" id="28116"/>
    <lineage>
        <taxon>Bacteria</taxon>
        <taxon>Pseudomonadati</taxon>
        <taxon>Bacteroidota</taxon>
        <taxon>Bacteroidia</taxon>
        <taxon>Bacteroidales</taxon>
        <taxon>Bacteroidaceae</taxon>
        <taxon>Bacteroides</taxon>
    </lineage>
</organism>
<proteinExistence type="inferred from homology"/>
<comment type="caution">
    <text evidence="5">Lacks conserved residue(s) required for the propagation of feature annotation.</text>
</comment>